<dbReference type="Proteomes" id="UP000681722">
    <property type="component" value="Unassembled WGS sequence"/>
</dbReference>
<keyword evidence="4" id="KW-1185">Reference proteome</keyword>
<accession>A0A815RLK2</accession>
<name>A0A815RLK2_9BILA</name>
<comment type="caution">
    <text evidence="2">The sequence shown here is derived from an EMBL/GenBank/DDBJ whole genome shotgun (WGS) entry which is preliminary data.</text>
</comment>
<evidence type="ECO:0000313" key="4">
    <source>
        <dbReference type="Proteomes" id="UP000663829"/>
    </source>
</evidence>
<keyword evidence="1" id="KW-0732">Signal</keyword>
<feature type="chain" id="PRO_5036228636" description="Secreted protein" evidence="1">
    <location>
        <begin position="22"/>
        <end position="223"/>
    </location>
</feature>
<evidence type="ECO:0000313" key="2">
    <source>
        <dbReference type="EMBL" id="CAF1479355.1"/>
    </source>
</evidence>
<dbReference type="EMBL" id="CAJNOQ010021023">
    <property type="protein sequence ID" value="CAF1479355.1"/>
    <property type="molecule type" value="Genomic_DNA"/>
</dbReference>
<proteinExistence type="predicted"/>
<dbReference type="AlphaFoldDB" id="A0A815RLK2"/>
<evidence type="ECO:0008006" key="5">
    <source>
        <dbReference type="Google" id="ProtNLM"/>
    </source>
</evidence>
<evidence type="ECO:0000256" key="1">
    <source>
        <dbReference type="SAM" id="SignalP"/>
    </source>
</evidence>
<sequence length="223" mass="25130">MKLIMICSLFIILALLGLSTARTIREINDGDNDDDEFLDASGEAQGDLYSRNLQTTEDNDNELTVDEDEADVYRRHLSDAALEQIFSTIRERAAETASDDFVIDDLNEFMADETNADEMTDSIFAGMAEVPLHPQVQTMEIARLPKLSAPPFLNAIQQYCPNIIVTMGDLQEKEKSALCRPKLAAGIKEKLTELKQRDPRPYKWQGGEPELDEWFGKLFPVNV</sequence>
<evidence type="ECO:0000313" key="3">
    <source>
        <dbReference type="EMBL" id="CAF4344741.1"/>
    </source>
</evidence>
<feature type="signal peptide" evidence="1">
    <location>
        <begin position="1"/>
        <end position="21"/>
    </location>
</feature>
<protein>
    <recommendedName>
        <fullName evidence="5">Secreted protein</fullName>
    </recommendedName>
</protein>
<reference evidence="2" key="1">
    <citation type="submission" date="2021-02" db="EMBL/GenBank/DDBJ databases">
        <authorList>
            <person name="Nowell W R."/>
        </authorList>
    </citation>
    <scope>NUCLEOTIDE SEQUENCE</scope>
</reference>
<dbReference type="EMBL" id="CAJOBC010086499">
    <property type="protein sequence ID" value="CAF4344741.1"/>
    <property type="molecule type" value="Genomic_DNA"/>
</dbReference>
<gene>
    <name evidence="2" type="ORF">GPM918_LOCUS35771</name>
    <name evidence="3" type="ORF">SRO942_LOCUS36495</name>
</gene>
<organism evidence="2 4">
    <name type="scientific">Didymodactylos carnosus</name>
    <dbReference type="NCBI Taxonomy" id="1234261"/>
    <lineage>
        <taxon>Eukaryota</taxon>
        <taxon>Metazoa</taxon>
        <taxon>Spiralia</taxon>
        <taxon>Gnathifera</taxon>
        <taxon>Rotifera</taxon>
        <taxon>Eurotatoria</taxon>
        <taxon>Bdelloidea</taxon>
        <taxon>Philodinida</taxon>
        <taxon>Philodinidae</taxon>
        <taxon>Didymodactylos</taxon>
    </lineage>
</organism>
<dbReference type="Proteomes" id="UP000663829">
    <property type="component" value="Unassembled WGS sequence"/>
</dbReference>